<dbReference type="PANTHER" id="PTHR43133">
    <property type="entry name" value="RNA POLYMERASE ECF-TYPE SIGMA FACTO"/>
    <property type="match status" value="1"/>
</dbReference>
<reference evidence="5 6" key="1">
    <citation type="submission" date="2020-04" db="EMBL/GenBank/DDBJ databases">
        <title>Genome sequence for Sphingorhabdus sp. strain M1.</title>
        <authorList>
            <person name="Park S.-J."/>
        </authorList>
    </citation>
    <scope>NUCLEOTIDE SEQUENCE [LARGE SCALE GENOMIC DNA]</scope>
    <source>
        <strain evidence="5 6">JK6</strain>
    </source>
</reference>
<dbReference type="GO" id="GO:0006352">
    <property type="term" value="P:DNA-templated transcription initiation"/>
    <property type="evidence" value="ECO:0007669"/>
    <property type="project" value="InterPro"/>
</dbReference>
<evidence type="ECO:0000259" key="4">
    <source>
        <dbReference type="Pfam" id="PF07638"/>
    </source>
</evidence>
<dbReference type="InterPro" id="IPR011517">
    <property type="entry name" value="RNA_pol_sigma70_ECF-like"/>
</dbReference>
<accession>A0A6H2DRV9</accession>
<evidence type="ECO:0000313" key="6">
    <source>
        <dbReference type="Proteomes" id="UP000501600"/>
    </source>
</evidence>
<evidence type="ECO:0000256" key="2">
    <source>
        <dbReference type="ARBA" id="ARBA00023082"/>
    </source>
</evidence>
<dbReference type="NCBIfam" id="TIGR02999">
    <property type="entry name" value="Sig-70_X6"/>
    <property type="match status" value="1"/>
</dbReference>
<dbReference type="Pfam" id="PF07638">
    <property type="entry name" value="Sigma70_ECF"/>
    <property type="match status" value="1"/>
</dbReference>
<keyword evidence="1" id="KW-0805">Transcription regulation</keyword>
<dbReference type="NCBIfam" id="TIGR02937">
    <property type="entry name" value="sigma70-ECF"/>
    <property type="match status" value="1"/>
</dbReference>
<name>A0A6H2DRV9_9SPHN</name>
<keyword evidence="6" id="KW-1185">Reference proteome</keyword>
<protein>
    <submittedName>
        <fullName evidence="5">Sigma-70 family RNA polymerase sigma factor</fullName>
    </submittedName>
</protein>
<dbReference type="InterPro" id="IPR053812">
    <property type="entry name" value="HTH_Sigma70_ECF-like"/>
</dbReference>
<dbReference type="InterPro" id="IPR036388">
    <property type="entry name" value="WH-like_DNA-bd_sf"/>
</dbReference>
<dbReference type="GO" id="GO:0016987">
    <property type="term" value="F:sigma factor activity"/>
    <property type="evidence" value="ECO:0007669"/>
    <property type="project" value="UniProtKB-KW"/>
</dbReference>
<dbReference type="InterPro" id="IPR014284">
    <property type="entry name" value="RNA_pol_sigma-70_dom"/>
</dbReference>
<dbReference type="Gene3D" id="1.10.10.10">
    <property type="entry name" value="Winged helix-like DNA-binding domain superfamily/Winged helix DNA-binding domain"/>
    <property type="match status" value="1"/>
</dbReference>
<proteinExistence type="predicted"/>
<dbReference type="RefSeq" id="WP_168820681.1">
    <property type="nucleotide sequence ID" value="NZ_CP051217.1"/>
</dbReference>
<gene>
    <name evidence="5" type="ORF">HF685_14910</name>
</gene>
<dbReference type="PANTHER" id="PTHR43133:SF39">
    <property type="entry name" value="SIMILAR TO RNA POLYMERASE SIGMA-E FACTOR"/>
    <property type="match status" value="1"/>
</dbReference>
<evidence type="ECO:0000313" key="5">
    <source>
        <dbReference type="EMBL" id="QJB70396.1"/>
    </source>
</evidence>
<dbReference type="Proteomes" id="UP000501600">
    <property type="component" value="Chromosome"/>
</dbReference>
<dbReference type="SUPFAM" id="SSF88659">
    <property type="entry name" value="Sigma3 and sigma4 domains of RNA polymerase sigma factors"/>
    <property type="match status" value="1"/>
</dbReference>
<dbReference type="AlphaFoldDB" id="A0A6H2DRV9"/>
<feature type="domain" description="RNA polymerase sigma-70 ECF-like HTH" evidence="4">
    <location>
        <begin position="8"/>
        <end position="181"/>
    </location>
</feature>
<sequence length="182" mass="20609">MAGAIDHTDLMANWQSGDRVAGNLLLKDLDRELRIIAYAKLAQESNSSLSTGDLINEAVIKISRLKKMQLTSKAHILAIASRIMRQVLVDHARAKKSNKRDHQKVTLVTNIAEWKLPIELMELDLLLMELKDIHPQRADIVEMRFFGGMSISDIAVVLDISEKTVQRRWASTRAWLQDRLSG</sequence>
<organism evidence="5 6">
    <name type="scientific">Parasphingorhabdus halotolerans</name>
    <dbReference type="NCBI Taxonomy" id="2725558"/>
    <lineage>
        <taxon>Bacteria</taxon>
        <taxon>Pseudomonadati</taxon>
        <taxon>Pseudomonadota</taxon>
        <taxon>Alphaproteobacteria</taxon>
        <taxon>Sphingomonadales</taxon>
        <taxon>Sphingomonadaceae</taxon>
        <taxon>Parasphingorhabdus</taxon>
    </lineage>
</organism>
<dbReference type="KEGG" id="phao:HF685_14910"/>
<keyword evidence="2" id="KW-0731">Sigma factor</keyword>
<keyword evidence="3" id="KW-0804">Transcription</keyword>
<evidence type="ECO:0000256" key="3">
    <source>
        <dbReference type="ARBA" id="ARBA00023163"/>
    </source>
</evidence>
<dbReference type="InterPro" id="IPR013324">
    <property type="entry name" value="RNA_pol_sigma_r3/r4-like"/>
</dbReference>
<dbReference type="EMBL" id="CP051217">
    <property type="protein sequence ID" value="QJB70396.1"/>
    <property type="molecule type" value="Genomic_DNA"/>
</dbReference>
<evidence type="ECO:0000256" key="1">
    <source>
        <dbReference type="ARBA" id="ARBA00023015"/>
    </source>
</evidence>
<dbReference type="InterPro" id="IPR039425">
    <property type="entry name" value="RNA_pol_sigma-70-like"/>
</dbReference>